<comment type="caution">
    <text evidence="1">The sequence shown here is derived from an EMBL/GenBank/DDBJ whole genome shotgun (WGS) entry which is preliminary data.</text>
</comment>
<accession>A0A1V9XAH4</accession>
<dbReference type="AlphaFoldDB" id="A0A1V9XAH4"/>
<dbReference type="STRING" id="418985.A0A1V9XAH4"/>
<dbReference type="InParanoid" id="A0A1V9XAH4"/>
<sequence length="125" mass="13604">MKEKPNSTRTYDADGFRRRAACLCVRDGAETETVLAVRSDAPVLDNRELDDVSQTDKDALPKILAVFCNVKLPALVVMPAALCLWPSLPPNASDGALRHFGFIDWPLAEHVSDPGASRKSQILSA</sequence>
<gene>
    <name evidence="1" type="ORF">BIW11_11698</name>
</gene>
<evidence type="ECO:0000313" key="1">
    <source>
        <dbReference type="EMBL" id="OQR70322.1"/>
    </source>
</evidence>
<protein>
    <submittedName>
        <fullName evidence="1">Diphosphoinositol polyphosphate phosphohydrolase 1-like</fullName>
    </submittedName>
</protein>
<evidence type="ECO:0000313" key="2">
    <source>
        <dbReference type="Proteomes" id="UP000192247"/>
    </source>
</evidence>
<dbReference type="EMBL" id="MNPL01017916">
    <property type="protein sequence ID" value="OQR70322.1"/>
    <property type="molecule type" value="Genomic_DNA"/>
</dbReference>
<proteinExistence type="predicted"/>
<dbReference type="Proteomes" id="UP000192247">
    <property type="component" value="Unassembled WGS sequence"/>
</dbReference>
<dbReference type="OrthoDB" id="2011998at2759"/>
<keyword evidence="2" id="KW-1185">Reference proteome</keyword>
<dbReference type="GO" id="GO:0016787">
    <property type="term" value="F:hydrolase activity"/>
    <property type="evidence" value="ECO:0007669"/>
    <property type="project" value="UniProtKB-KW"/>
</dbReference>
<organism evidence="1 2">
    <name type="scientific">Tropilaelaps mercedesae</name>
    <dbReference type="NCBI Taxonomy" id="418985"/>
    <lineage>
        <taxon>Eukaryota</taxon>
        <taxon>Metazoa</taxon>
        <taxon>Ecdysozoa</taxon>
        <taxon>Arthropoda</taxon>
        <taxon>Chelicerata</taxon>
        <taxon>Arachnida</taxon>
        <taxon>Acari</taxon>
        <taxon>Parasitiformes</taxon>
        <taxon>Mesostigmata</taxon>
        <taxon>Gamasina</taxon>
        <taxon>Dermanyssoidea</taxon>
        <taxon>Laelapidae</taxon>
        <taxon>Tropilaelaps</taxon>
    </lineage>
</organism>
<reference evidence="1 2" key="1">
    <citation type="journal article" date="2017" name="Gigascience">
        <title>Draft genome of the honey bee ectoparasitic mite, Tropilaelaps mercedesae, is shaped by the parasitic life history.</title>
        <authorList>
            <person name="Dong X."/>
            <person name="Armstrong S.D."/>
            <person name="Xia D."/>
            <person name="Makepeace B.L."/>
            <person name="Darby A.C."/>
            <person name="Kadowaki T."/>
        </authorList>
    </citation>
    <scope>NUCLEOTIDE SEQUENCE [LARGE SCALE GENOMIC DNA]</scope>
    <source>
        <strain evidence="1">Wuxi-XJTLU</strain>
    </source>
</reference>
<keyword evidence="1" id="KW-0378">Hydrolase</keyword>
<name>A0A1V9XAH4_9ACAR</name>